<comment type="caution">
    <text evidence="1">The sequence shown here is derived from an EMBL/GenBank/DDBJ whole genome shotgun (WGS) entry which is preliminary data.</text>
</comment>
<dbReference type="GO" id="GO:0008967">
    <property type="term" value="F:phosphoglycolate phosphatase activity"/>
    <property type="evidence" value="ECO:0007669"/>
    <property type="project" value="TreeGrafter"/>
</dbReference>
<evidence type="ECO:0000313" key="2">
    <source>
        <dbReference type="Proteomes" id="UP000005974"/>
    </source>
</evidence>
<dbReference type="PRINTS" id="PR00413">
    <property type="entry name" value="HADHALOGNASE"/>
</dbReference>
<gene>
    <name evidence="1" type="ORF">HMPREF1064_03454</name>
</gene>
<dbReference type="NCBIfam" id="TIGR01549">
    <property type="entry name" value="HAD-SF-IA-v1"/>
    <property type="match status" value="1"/>
</dbReference>
<dbReference type="RefSeq" id="WP_007849296.1">
    <property type="nucleotide sequence ID" value="NZ_JH724135.1"/>
</dbReference>
<dbReference type="HOGENOM" id="CLU_045011_19_3_10"/>
<dbReference type="Gene3D" id="1.10.150.240">
    <property type="entry name" value="Putative phosphatase, domain 2"/>
    <property type="match status" value="1"/>
</dbReference>
<sequence length="209" mass="23345">MAKYKHLVFDIDGTLVDNEHAVLLTWQETLEELLGKKYELEELGFVLGIPGVTSMERLGIGEPEKAFLHWGNLFVNHRDDIQLFDGIRELIVNLQQKGVQLGIVTSRLPTELDNDNALGEIISYFSTVICVTDAPRPKPNADPLLVYMQRENAQPSEVLYIGDSDYDRQCAANAGVDFIRALWGKISSDAGKTEKTVLTPADIIKLIEC</sequence>
<dbReference type="Gene3D" id="3.40.50.1000">
    <property type="entry name" value="HAD superfamily/HAD-like"/>
    <property type="match status" value="1"/>
</dbReference>
<reference evidence="1 2" key="1">
    <citation type="submission" date="2012-02" db="EMBL/GenBank/DDBJ databases">
        <title>The Genome Sequence of Bacteroides dorei CL02T12C06.</title>
        <authorList>
            <consortium name="The Broad Institute Genome Sequencing Platform"/>
            <person name="Earl A."/>
            <person name="Ward D."/>
            <person name="Feldgarden M."/>
            <person name="Gevers D."/>
            <person name="Zitomersky N.L."/>
            <person name="Coyne M.J."/>
            <person name="Comstock L.E."/>
            <person name="Young S.K."/>
            <person name="Zeng Q."/>
            <person name="Gargeya S."/>
            <person name="Fitzgerald M."/>
            <person name="Haas B."/>
            <person name="Abouelleil A."/>
            <person name="Alvarado L."/>
            <person name="Arachchi H.M."/>
            <person name="Berlin A."/>
            <person name="Chapman S.B."/>
            <person name="Gearin G."/>
            <person name="Goldberg J."/>
            <person name="Griggs A."/>
            <person name="Gujja S."/>
            <person name="Hansen M."/>
            <person name="Heiman D."/>
            <person name="Howarth C."/>
            <person name="Larimer J."/>
            <person name="Lui A."/>
            <person name="MacDonald P.J.P."/>
            <person name="McCowen C."/>
            <person name="Montmayeur A."/>
            <person name="Murphy C."/>
            <person name="Neiman D."/>
            <person name="Pearson M."/>
            <person name="Priest M."/>
            <person name="Roberts A."/>
            <person name="Saif S."/>
            <person name="Shea T."/>
            <person name="Sisk P."/>
            <person name="Stolte C."/>
            <person name="Sykes S."/>
            <person name="Wortman J."/>
            <person name="Nusbaum C."/>
            <person name="Birren B."/>
        </authorList>
    </citation>
    <scope>NUCLEOTIDE SEQUENCE [LARGE SCALE GENOMIC DNA]</scope>
    <source>
        <strain evidence="1 2">CL02T12C06</strain>
    </source>
</reference>
<organism evidence="1 2">
    <name type="scientific">Phocaeicola dorei CL02T12C06</name>
    <dbReference type="NCBI Taxonomy" id="997876"/>
    <lineage>
        <taxon>Bacteria</taxon>
        <taxon>Pseudomonadati</taxon>
        <taxon>Bacteroidota</taxon>
        <taxon>Bacteroidia</taxon>
        <taxon>Bacteroidales</taxon>
        <taxon>Bacteroidaceae</taxon>
        <taxon>Phocaeicola</taxon>
    </lineage>
</organism>
<dbReference type="OrthoDB" id="9804442at2"/>
<evidence type="ECO:0000313" key="1">
    <source>
        <dbReference type="EMBL" id="EIY30687.1"/>
    </source>
</evidence>
<dbReference type="SFLD" id="SFLDG01129">
    <property type="entry name" value="C1.5:_HAD__Beta-PGM__Phosphata"/>
    <property type="match status" value="1"/>
</dbReference>
<protein>
    <submittedName>
        <fullName evidence="1">HAD hydrolase, family IA</fullName>
    </submittedName>
</protein>
<dbReference type="InterPro" id="IPR023214">
    <property type="entry name" value="HAD_sf"/>
</dbReference>
<proteinExistence type="predicted"/>
<dbReference type="InterPro" id="IPR006439">
    <property type="entry name" value="HAD-SF_hydro_IA"/>
</dbReference>
<dbReference type="Proteomes" id="UP000005974">
    <property type="component" value="Unassembled WGS sequence"/>
</dbReference>
<dbReference type="PANTHER" id="PTHR43434">
    <property type="entry name" value="PHOSPHOGLYCOLATE PHOSPHATASE"/>
    <property type="match status" value="1"/>
</dbReference>
<dbReference type="SFLD" id="SFLDS00003">
    <property type="entry name" value="Haloacid_Dehalogenase"/>
    <property type="match status" value="1"/>
</dbReference>
<dbReference type="InterPro" id="IPR023198">
    <property type="entry name" value="PGP-like_dom2"/>
</dbReference>
<keyword evidence="2" id="KW-1185">Reference proteome</keyword>
<name>I8VZ19_9BACT</name>
<dbReference type="SUPFAM" id="SSF56784">
    <property type="entry name" value="HAD-like"/>
    <property type="match status" value="1"/>
</dbReference>
<dbReference type="AlphaFoldDB" id="I8VZ19"/>
<dbReference type="PATRIC" id="fig|997876.3.peg.3590"/>
<dbReference type="InterPro" id="IPR041492">
    <property type="entry name" value="HAD_2"/>
</dbReference>
<accession>I8VZ19</accession>
<keyword evidence="1" id="KW-0378">Hydrolase</keyword>
<dbReference type="PANTHER" id="PTHR43434:SF26">
    <property type="entry name" value="PYROPHOSPHATASE PPAX"/>
    <property type="match status" value="1"/>
</dbReference>
<dbReference type="EMBL" id="AGXJ01000064">
    <property type="protein sequence ID" value="EIY30687.1"/>
    <property type="molecule type" value="Genomic_DNA"/>
</dbReference>
<dbReference type="InterPro" id="IPR036412">
    <property type="entry name" value="HAD-like_sf"/>
</dbReference>
<dbReference type="Pfam" id="PF13419">
    <property type="entry name" value="HAD_2"/>
    <property type="match status" value="1"/>
</dbReference>
<dbReference type="InterPro" id="IPR050155">
    <property type="entry name" value="HAD-like_hydrolase_sf"/>
</dbReference>
<dbReference type="GO" id="GO:0006281">
    <property type="term" value="P:DNA repair"/>
    <property type="evidence" value="ECO:0007669"/>
    <property type="project" value="TreeGrafter"/>
</dbReference>
<dbReference type="GO" id="GO:0005829">
    <property type="term" value="C:cytosol"/>
    <property type="evidence" value="ECO:0007669"/>
    <property type="project" value="TreeGrafter"/>
</dbReference>